<dbReference type="Proteomes" id="UP000638981">
    <property type="component" value="Unassembled WGS sequence"/>
</dbReference>
<gene>
    <name evidence="3" type="ORF">GCM10007315_12270</name>
</gene>
<dbReference type="InterPro" id="IPR051317">
    <property type="entry name" value="Gfo/Idh/MocA_oxidoreduct"/>
</dbReference>
<comment type="caution">
    <text evidence="3">The sequence shown here is derived from an EMBL/GenBank/DDBJ whole genome shotgun (WGS) entry which is preliminary data.</text>
</comment>
<sequence>MLRAVLVGCGAMADGWLRALKETPELTAAVQLVGLVDLNIDTAKALAARHGLDAECGVDLGTILASQKPDLVFDLVVPPARHAVVRQALAAGAHVLSEKPMANTLDQARDLIAAADGAGRIHAVIQNRRFLRGIRRVKALLDSGALGEMTALHQDFFIGAHFGGFRDEMAHVLLLDMAIHSFDAARWLIGATPTAVYCRETNPKGSWYAQGASADALFDFANGVTMTYRGSWCAEGANTAWECNWRIIGTKGTILWDGNEGITAHVVAGAEGFFRPLTPVEVPDLPEPLVEGHAGVILDFVRAVQQGDKPLTVGIDNIHSLAMVFAAIQSAETGARVPVTIQEA</sequence>
<dbReference type="RefSeq" id="WP_189410744.1">
    <property type="nucleotide sequence ID" value="NZ_BMYJ01000003.1"/>
</dbReference>
<dbReference type="SUPFAM" id="SSF55347">
    <property type="entry name" value="Glyceraldehyde-3-phosphate dehydrogenase-like, C-terminal domain"/>
    <property type="match status" value="1"/>
</dbReference>
<accession>A0A918WKJ3</accession>
<dbReference type="PANTHER" id="PTHR43708:SF8">
    <property type="entry name" value="OXIDOREDUCTASE"/>
    <property type="match status" value="1"/>
</dbReference>
<dbReference type="PANTHER" id="PTHR43708">
    <property type="entry name" value="CONSERVED EXPRESSED OXIDOREDUCTASE (EUROFUNG)"/>
    <property type="match status" value="1"/>
</dbReference>
<name>A0A918WKJ3_9RHOB</name>
<feature type="domain" description="Gfo/Idh/MocA-like oxidoreductase N-terminal" evidence="1">
    <location>
        <begin position="3"/>
        <end position="124"/>
    </location>
</feature>
<evidence type="ECO:0000259" key="1">
    <source>
        <dbReference type="Pfam" id="PF01408"/>
    </source>
</evidence>
<dbReference type="InterPro" id="IPR055170">
    <property type="entry name" value="GFO_IDH_MocA-like_dom"/>
</dbReference>
<reference evidence="3" key="2">
    <citation type="submission" date="2020-09" db="EMBL/GenBank/DDBJ databases">
        <authorList>
            <person name="Sun Q."/>
            <person name="Kim S."/>
        </authorList>
    </citation>
    <scope>NUCLEOTIDE SEQUENCE</scope>
    <source>
        <strain evidence="3">KCTC 23310</strain>
    </source>
</reference>
<reference evidence="3" key="1">
    <citation type="journal article" date="2014" name="Int. J. Syst. Evol. Microbiol.">
        <title>Complete genome sequence of Corynebacterium casei LMG S-19264T (=DSM 44701T), isolated from a smear-ripened cheese.</title>
        <authorList>
            <consortium name="US DOE Joint Genome Institute (JGI-PGF)"/>
            <person name="Walter F."/>
            <person name="Albersmeier A."/>
            <person name="Kalinowski J."/>
            <person name="Ruckert C."/>
        </authorList>
    </citation>
    <scope>NUCLEOTIDE SEQUENCE</scope>
    <source>
        <strain evidence="3">KCTC 23310</strain>
    </source>
</reference>
<dbReference type="SUPFAM" id="SSF51735">
    <property type="entry name" value="NAD(P)-binding Rossmann-fold domains"/>
    <property type="match status" value="1"/>
</dbReference>
<dbReference type="EMBL" id="BMYJ01000003">
    <property type="protein sequence ID" value="GHC51421.1"/>
    <property type="molecule type" value="Genomic_DNA"/>
</dbReference>
<evidence type="ECO:0000259" key="2">
    <source>
        <dbReference type="Pfam" id="PF22725"/>
    </source>
</evidence>
<evidence type="ECO:0000313" key="3">
    <source>
        <dbReference type="EMBL" id="GHC51421.1"/>
    </source>
</evidence>
<proteinExistence type="predicted"/>
<dbReference type="AlphaFoldDB" id="A0A918WKJ3"/>
<evidence type="ECO:0000313" key="4">
    <source>
        <dbReference type="Proteomes" id="UP000638981"/>
    </source>
</evidence>
<dbReference type="Gene3D" id="3.40.50.720">
    <property type="entry name" value="NAD(P)-binding Rossmann-like Domain"/>
    <property type="match status" value="1"/>
</dbReference>
<feature type="domain" description="GFO/IDH/MocA-like oxidoreductase" evidence="2">
    <location>
        <begin position="134"/>
        <end position="254"/>
    </location>
</feature>
<dbReference type="Pfam" id="PF01408">
    <property type="entry name" value="GFO_IDH_MocA"/>
    <property type="match status" value="1"/>
</dbReference>
<keyword evidence="4" id="KW-1185">Reference proteome</keyword>
<organism evidence="3 4">
    <name type="scientific">Neogemmobacter tilapiae</name>
    <dbReference type="NCBI Taxonomy" id="875041"/>
    <lineage>
        <taxon>Bacteria</taxon>
        <taxon>Pseudomonadati</taxon>
        <taxon>Pseudomonadota</taxon>
        <taxon>Alphaproteobacteria</taxon>
        <taxon>Rhodobacterales</taxon>
        <taxon>Paracoccaceae</taxon>
        <taxon>Neogemmobacter</taxon>
    </lineage>
</organism>
<protein>
    <submittedName>
        <fullName evidence="3">Oxidoreductase</fullName>
    </submittedName>
</protein>
<dbReference type="InterPro" id="IPR000683">
    <property type="entry name" value="Gfo/Idh/MocA-like_OxRdtase_N"/>
</dbReference>
<dbReference type="InterPro" id="IPR036291">
    <property type="entry name" value="NAD(P)-bd_dom_sf"/>
</dbReference>
<dbReference type="Pfam" id="PF22725">
    <property type="entry name" value="GFO_IDH_MocA_C3"/>
    <property type="match status" value="1"/>
</dbReference>
<dbReference type="GO" id="GO:0000166">
    <property type="term" value="F:nucleotide binding"/>
    <property type="evidence" value="ECO:0007669"/>
    <property type="project" value="InterPro"/>
</dbReference>
<dbReference type="Gene3D" id="3.30.360.10">
    <property type="entry name" value="Dihydrodipicolinate Reductase, domain 2"/>
    <property type="match status" value="1"/>
</dbReference>